<organism evidence="2 3">
    <name type="scientific">Hymenobacter aquaticus</name>
    <dbReference type="NCBI Taxonomy" id="1867101"/>
    <lineage>
        <taxon>Bacteria</taxon>
        <taxon>Pseudomonadati</taxon>
        <taxon>Bacteroidota</taxon>
        <taxon>Cytophagia</taxon>
        <taxon>Cytophagales</taxon>
        <taxon>Hymenobacteraceae</taxon>
        <taxon>Hymenobacter</taxon>
    </lineage>
</organism>
<keyword evidence="3" id="KW-1185">Reference proteome</keyword>
<sequence>MFLLPVRRLALVPLGFLVLLSACTKDAADAEPAELRGVWKLDKQTVKTTDAAGVSQEVTDVLSRPDNHLEIADTTWTFTHTTGFREHYSYTRPTDSTIVLRHYAGAQAVDTFYSLLEVRAHRLTTRLSYALGDGGRTTVKCTYSR</sequence>
<evidence type="ECO:0000313" key="2">
    <source>
        <dbReference type="EMBL" id="TGE21716.1"/>
    </source>
</evidence>
<feature type="signal peptide" evidence="1">
    <location>
        <begin position="1"/>
        <end position="27"/>
    </location>
</feature>
<comment type="caution">
    <text evidence="2">The sequence shown here is derived from an EMBL/GenBank/DDBJ whole genome shotgun (WGS) entry which is preliminary data.</text>
</comment>
<feature type="chain" id="PRO_5021229207" description="Lipocalin-like domain-containing protein" evidence="1">
    <location>
        <begin position="28"/>
        <end position="145"/>
    </location>
</feature>
<gene>
    <name evidence="2" type="ORF">E5K00_15705</name>
</gene>
<dbReference type="AlphaFoldDB" id="A0A4Z0PWQ7"/>
<dbReference type="Proteomes" id="UP000297549">
    <property type="component" value="Unassembled WGS sequence"/>
</dbReference>
<evidence type="ECO:0000256" key="1">
    <source>
        <dbReference type="SAM" id="SignalP"/>
    </source>
</evidence>
<protein>
    <recommendedName>
        <fullName evidence="4">Lipocalin-like domain-containing protein</fullName>
    </recommendedName>
</protein>
<name>A0A4Z0PWQ7_9BACT</name>
<keyword evidence="1" id="KW-0732">Signal</keyword>
<accession>A0A4Z0PWQ7</accession>
<reference evidence="2 3" key="1">
    <citation type="submission" date="2019-04" db="EMBL/GenBank/DDBJ databases">
        <authorList>
            <person name="Feng G."/>
            <person name="Zhang J."/>
            <person name="Zhu H."/>
        </authorList>
    </citation>
    <scope>NUCLEOTIDE SEQUENCE [LARGE SCALE GENOMIC DNA]</scope>
    <source>
        <strain evidence="2 3">JCM 31653</strain>
    </source>
</reference>
<dbReference type="PROSITE" id="PS51257">
    <property type="entry name" value="PROKAR_LIPOPROTEIN"/>
    <property type="match status" value="1"/>
</dbReference>
<evidence type="ECO:0000313" key="3">
    <source>
        <dbReference type="Proteomes" id="UP000297549"/>
    </source>
</evidence>
<dbReference type="EMBL" id="SRLC01000002">
    <property type="protein sequence ID" value="TGE21716.1"/>
    <property type="molecule type" value="Genomic_DNA"/>
</dbReference>
<evidence type="ECO:0008006" key="4">
    <source>
        <dbReference type="Google" id="ProtNLM"/>
    </source>
</evidence>
<proteinExistence type="predicted"/>
<dbReference type="RefSeq" id="WP_135464262.1">
    <property type="nucleotide sequence ID" value="NZ_SRLC01000002.1"/>
</dbReference>